<organism evidence="2 3">
    <name type="scientific">Pacificimonas pallii</name>
    <dbReference type="NCBI Taxonomy" id="2827236"/>
    <lineage>
        <taxon>Bacteria</taxon>
        <taxon>Pseudomonadati</taxon>
        <taxon>Pseudomonadota</taxon>
        <taxon>Alphaproteobacteria</taxon>
        <taxon>Sphingomonadales</taxon>
        <taxon>Sphingosinicellaceae</taxon>
        <taxon>Pacificimonas</taxon>
    </lineage>
</organism>
<accession>A0ABS6SF60</accession>
<feature type="transmembrane region" description="Helical" evidence="1">
    <location>
        <begin position="7"/>
        <end position="27"/>
    </location>
</feature>
<keyword evidence="1" id="KW-0812">Transmembrane</keyword>
<evidence type="ECO:0000256" key="1">
    <source>
        <dbReference type="SAM" id="Phobius"/>
    </source>
</evidence>
<evidence type="ECO:0000313" key="3">
    <source>
        <dbReference type="Proteomes" id="UP000722336"/>
    </source>
</evidence>
<keyword evidence="3" id="KW-1185">Reference proteome</keyword>
<feature type="transmembrane region" description="Helical" evidence="1">
    <location>
        <begin position="75"/>
        <end position="92"/>
    </location>
</feature>
<evidence type="ECO:0000313" key="2">
    <source>
        <dbReference type="EMBL" id="MBV7256571.1"/>
    </source>
</evidence>
<dbReference type="Proteomes" id="UP000722336">
    <property type="component" value="Unassembled WGS sequence"/>
</dbReference>
<sequence length="140" mass="15271">MKAITLLLLRISTGVLLMAWGVVKIGAPEASIGVSDKYYGGLVSAEMIQTPFGLAQIGVGLMVVLGLFRKVFYPLQALMLIVGALAIWKYILDPLGMYLLDENSRQLLFFPSFCVAVATVVMIAFREDDTITLDAKLGRN</sequence>
<comment type="caution">
    <text evidence="2">The sequence shown here is derived from an EMBL/GenBank/DDBJ whole genome shotgun (WGS) entry which is preliminary data.</text>
</comment>
<feature type="transmembrane region" description="Helical" evidence="1">
    <location>
        <begin position="47"/>
        <end position="68"/>
    </location>
</feature>
<gene>
    <name evidence="2" type="ORF">KCG44_07205</name>
</gene>
<proteinExistence type="predicted"/>
<keyword evidence="1" id="KW-0472">Membrane</keyword>
<keyword evidence="1" id="KW-1133">Transmembrane helix</keyword>
<protein>
    <recommendedName>
        <fullName evidence="4">DoxX family protein</fullName>
    </recommendedName>
</protein>
<reference evidence="2 3" key="1">
    <citation type="submission" date="2021-04" db="EMBL/GenBank/DDBJ databases">
        <authorList>
            <person name="Pira H."/>
            <person name="Risdian C."/>
            <person name="Wink J."/>
        </authorList>
    </citation>
    <scope>NUCLEOTIDE SEQUENCE [LARGE SCALE GENOMIC DNA]</scope>
    <source>
        <strain evidence="2 3">WHA3</strain>
    </source>
</reference>
<name>A0ABS6SF60_9SPHN</name>
<dbReference type="RefSeq" id="WP_218445230.1">
    <property type="nucleotide sequence ID" value="NZ_JAGSPA010000002.1"/>
</dbReference>
<evidence type="ECO:0008006" key="4">
    <source>
        <dbReference type="Google" id="ProtNLM"/>
    </source>
</evidence>
<feature type="transmembrane region" description="Helical" evidence="1">
    <location>
        <begin position="107"/>
        <end position="125"/>
    </location>
</feature>
<dbReference type="EMBL" id="JAGSPA010000002">
    <property type="protein sequence ID" value="MBV7256571.1"/>
    <property type="molecule type" value="Genomic_DNA"/>
</dbReference>